<dbReference type="InterPro" id="IPR000719">
    <property type="entry name" value="Prot_kinase_dom"/>
</dbReference>
<keyword evidence="7" id="KW-1133">Transmembrane helix</keyword>
<comment type="similarity">
    <text evidence="1">Belongs to the protein kinase superfamily. NEK Ser/Thr protein kinase family. NIMA subfamily.</text>
</comment>
<evidence type="ECO:0000259" key="8">
    <source>
        <dbReference type="PROSITE" id="PS50011"/>
    </source>
</evidence>
<evidence type="ECO:0000256" key="1">
    <source>
        <dbReference type="ARBA" id="ARBA00010886"/>
    </source>
</evidence>
<dbReference type="InterPro" id="IPR050660">
    <property type="entry name" value="NEK_Ser/Thr_kinase"/>
</dbReference>
<keyword evidence="6" id="KW-0067">ATP-binding</keyword>
<dbReference type="EMBL" id="CP000561">
    <property type="protein sequence ID" value="ABO07465.1"/>
    <property type="molecule type" value="Genomic_DNA"/>
</dbReference>
<dbReference type="STRING" id="410359.Pcal_0025"/>
<keyword evidence="4" id="KW-0547">Nucleotide-binding</keyword>
<feature type="domain" description="Protein kinase" evidence="8">
    <location>
        <begin position="108"/>
        <end position="368"/>
    </location>
</feature>
<dbReference type="GO" id="GO:0004674">
    <property type="term" value="F:protein serine/threonine kinase activity"/>
    <property type="evidence" value="ECO:0007669"/>
    <property type="project" value="UniProtKB-EC"/>
</dbReference>
<accession>A3MS48</accession>
<evidence type="ECO:0000313" key="10">
    <source>
        <dbReference type="Proteomes" id="UP000001431"/>
    </source>
</evidence>
<dbReference type="EC" id="2.7.11.1" evidence="2"/>
<dbReference type="PROSITE" id="PS00108">
    <property type="entry name" value="PROTEIN_KINASE_ST"/>
    <property type="match status" value="1"/>
</dbReference>
<reference evidence="9" key="1">
    <citation type="submission" date="2007-02" db="EMBL/GenBank/DDBJ databases">
        <title>Complete sequence of Pyrobaculum calidifontis JCM 11548.</title>
        <authorList>
            <consortium name="US DOE Joint Genome Institute"/>
            <person name="Copeland A."/>
            <person name="Lucas S."/>
            <person name="Lapidus A."/>
            <person name="Barry K."/>
            <person name="Glavina del Rio T."/>
            <person name="Dalin E."/>
            <person name="Tice H."/>
            <person name="Pitluck S."/>
            <person name="Chain P."/>
            <person name="Malfatti S."/>
            <person name="Shin M."/>
            <person name="Vergez L."/>
            <person name="Schmutz J."/>
            <person name="Larimer F."/>
            <person name="Land M."/>
            <person name="Hauser L."/>
            <person name="Kyrpides N."/>
            <person name="Mikhailova N."/>
            <person name="Cozen A.E."/>
            <person name="Fitz-Gibbon S.T."/>
            <person name="House C.H."/>
            <person name="Saltikov C."/>
            <person name="Lowe T.M."/>
            <person name="Richardson P."/>
        </authorList>
    </citation>
    <scope>NUCLEOTIDE SEQUENCE [LARGE SCALE GENOMIC DNA]</scope>
    <source>
        <strain evidence="9">JCM 11548</strain>
    </source>
</reference>
<dbReference type="PANTHER" id="PTHR43671">
    <property type="entry name" value="SERINE/THREONINE-PROTEIN KINASE NEK"/>
    <property type="match status" value="1"/>
</dbReference>
<proteinExistence type="inferred from homology"/>
<keyword evidence="5 9" id="KW-0418">Kinase</keyword>
<dbReference type="Gene3D" id="1.10.510.10">
    <property type="entry name" value="Transferase(Phosphotransferase) domain 1"/>
    <property type="match status" value="1"/>
</dbReference>
<protein>
    <recommendedName>
        <fullName evidence="2">non-specific serine/threonine protein kinase</fullName>
        <ecNumber evidence="2">2.7.11.1</ecNumber>
    </recommendedName>
</protein>
<sequence length="368" mass="40559">MLSAYSFKPPRLKYAQVLAFPASALSSLLTLPESVVLGILVALLDTPPYVAAALAAANAAYLYVVGDTALFLPPLLFTVAYVIAYKRVLFIAEKPPAGWLYSWLGGRYKVVKLLGVGGFSYVLAVKRGGKIYAAKILRYTDDYGVPLAGDEKVLAFFGQEMNRYLEIKSERIVKAYEVYLPAVGYKDLRHYMRDPPYILLEYMRGTLRDVLRIKKTLPVPQVVEMFKQLAAGLYDIHRHNVVHLDIKPENIMFGEGGVVKIGDMGIAKVVAGGYVHSSYMSPAYAAPELKRGVASFASDVYSLACVIYEALTGINPNVFVENGYPVPPPSSYNKEVPPWLDELLLKMLAPDPARRPSAAEVLKALEGR</sequence>
<evidence type="ECO:0000256" key="7">
    <source>
        <dbReference type="SAM" id="Phobius"/>
    </source>
</evidence>
<dbReference type="GO" id="GO:0005524">
    <property type="term" value="F:ATP binding"/>
    <property type="evidence" value="ECO:0007669"/>
    <property type="project" value="UniProtKB-KW"/>
</dbReference>
<dbReference type="HOGENOM" id="CLU_036686_0_0_2"/>
<dbReference type="PANTHER" id="PTHR43671:SF13">
    <property type="entry name" value="SERINE_THREONINE-PROTEIN KINASE NEK2"/>
    <property type="match status" value="1"/>
</dbReference>
<keyword evidence="3" id="KW-0808">Transferase</keyword>
<organism evidence="9 10">
    <name type="scientific">Pyrobaculum calidifontis (strain DSM 21063 / JCM 11548 / VA1)</name>
    <dbReference type="NCBI Taxonomy" id="410359"/>
    <lineage>
        <taxon>Archaea</taxon>
        <taxon>Thermoproteota</taxon>
        <taxon>Thermoprotei</taxon>
        <taxon>Thermoproteales</taxon>
        <taxon>Thermoproteaceae</taxon>
        <taxon>Pyrobaculum</taxon>
    </lineage>
</organism>
<dbReference type="SUPFAM" id="SSF56112">
    <property type="entry name" value="Protein kinase-like (PK-like)"/>
    <property type="match status" value="1"/>
</dbReference>
<keyword evidence="10" id="KW-1185">Reference proteome</keyword>
<evidence type="ECO:0000313" key="9">
    <source>
        <dbReference type="EMBL" id="ABO07465.1"/>
    </source>
</evidence>
<gene>
    <name evidence="9" type="ordered locus">Pcal_0025</name>
</gene>
<dbReference type="InterPro" id="IPR008271">
    <property type="entry name" value="Ser/Thr_kinase_AS"/>
</dbReference>
<evidence type="ECO:0000256" key="2">
    <source>
        <dbReference type="ARBA" id="ARBA00012513"/>
    </source>
</evidence>
<keyword evidence="7" id="KW-0472">Membrane</keyword>
<evidence type="ECO:0000256" key="6">
    <source>
        <dbReference type="ARBA" id="ARBA00022840"/>
    </source>
</evidence>
<evidence type="ECO:0000256" key="5">
    <source>
        <dbReference type="ARBA" id="ARBA00022777"/>
    </source>
</evidence>
<dbReference type="InterPro" id="IPR011009">
    <property type="entry name" value="Kinase-like_dom_sf"/>
</dbReference>
<dbReference type="AlphaFoldDB" id="A3MS48"/>
<evidence type="ECO:0000256" key="4">
    <source>
        <dbReference type="ARBA" id="ARBA00022741"/>
    </source>
</evidence>
<dbReference type="PROSITE" id="PS00107">
    <property type="entry name" value="PROTEIN_KINASE_ATP"/>
    <property type="match status" value="1"/>
</dbReference>
<dbReference type="SMART" id="SM00220">
    <property type="entry name" value="S_TKc"/>
    <property type="match status" value="1"/>
</dbReference>
<dbReference type="PROSITE" id="PS50011">
    <property type="entry name" value="PROTEIN_KINASE_DOM"/>
    <property type="match status" value="1"/>
</dbReference>
<name>A3MS48_PYRCJ</name>
<evidence type="ECO:0000256" key="3">
    <source>
        <dbReference type="ARBA" id="ARBA00022679"/>
    </source>
</evidence>
<keyword evidence="7" id="KW-0812">Transmembrane</keyword>
<dbReference type="CDD" id="cd14014">
    <property type="entry name" value="STKc_PknB_like"/>
    <property type="match status" value="1"/>
</dbReference>
<dbReference type="KEGG" id="pcl:Pcal_0025"/>
<dbReference type="Proteomes" id="UP000001431">
    <property type="component" value="Chromosome"/>
</dbReference>
<feature type="transmembrane region" description="Helical" evidence="7">
    <location>
        <begin position="62"/>
        <end position="84"/>
    </location>
</feature>
<dbReference type="eggNOG" id="arCOG03682">
    <property type="taxonomic scope" value="Archaea"/>
</dbReference>
<dbReference type="InterPro" id="IPR017441">
    <property type="entry name" value="Protein_kinase_ATP_BS"/>
</dbReference>
<dbReference type="Pfam" id="PF00069">
    <property type="entry name" value="Pkinase"/>
    <property type="match status" value="1"/>
</dbReference>